<evidence type="ECO:0000313" key="3">
    <source>
        <dbReference type="Proteomes" id="UP001219568"/>
    </source>
</evidence>
<dbReference type="EMBL" id="JAQJZL010000002">
    <property type="protein sequence ID" value="KAJ6050889.1"/>
    <property type="molecule type" value="Genomic_DNA"/>
</dbReference>
<keyword evidence="3" id="KW-1185">Reference proteome</keyword>
<organism evidence="2 3">
    <name type="scientific">Penicillium canescens</name>
    <dbReference type="NCBI Taxonomy" id="5083"/>
    <lineage>
        <taxon>Eukaryota</taxon>
        <taxon>Fungi</taxon>
        <taxon>Dikarya</taxon>
        <taxon>Ascomycota</taxon>
        <taxon>Pezizomycotina</taxon>
        <taxon>Eurotiomycetes</taxon>
        <taxon>Eurotiomycetidae</taxon>
        <taxon>Eurotiales</taxon>
        <taxon>Aspergillaceae</taxon>
        <taxon>Penicillium</taxon>
    </lineage>
</organism>
<keyword evidence="1" id="KW-0812">Transmembrane</keyword>
<keyword evidence="1" id="KW-1133">Transmembrane helix</keyword>
<gene>
    <name evidence="2" type="ORF">N7460_001423</name>
</gene>
<protein>
    <submittedName>
        <fullName evidence="2">Uncharacterized protein</fullName>
    </submittedName>
</protein>
<reference evidence="2" key="1">
    <citation type="journal article" date="2023" name="IMA Fungus">
        <title>Comparative genomic study of the Penicillium genus elucidates a diverse pangenome and 15 lateral gene transfer events.</title>
        <authorList>
            <person name="Petersen C."/>
            <person name="Sorensen T."/>
            <person name="Nielsen M.R."/>
            <person name="Sondergaard T.E."/>
            <person name="Sorensen J.L."/>
            <person name="Fitzpatrick D.A."/>
            <person name="Frisvad J.C."/>
            <person name="Nielsen K.L."/>
        </authorList>
    </citation>
    <scope>NUCLEOTIDE SEQUENCE</scope>
    <source>
        <strain evidence="2">IBT 15450</strain>
    </source>
</reference>
<evidence type="ECO:0000313" key="2">
    <source>
        <dbReference type="EMBL" id="KAJ6050889.1"/>
    </source>
</evidence>
<dbReference type="AlphaFoldDB" id="A0AAD6IHX4"/>
<sequence length="238" mass="27495">MKRSSYPRWKRANNLLARQRALATAEILCIIFSFLSGHHRFAWHIRRGLKHKRKRLTLLDCAVVNSSWYPEAMRLIWIEPTAHTSHGLAPIFDYVPVHRRQVYADMILTATIQTVVRVNKVKSFDGVNLRNLQSLTLLVHTPAHSAILIPQLVCPAVKHLFIGSVEGYYNQDNDKAVAMWKGLFKMIGELFPNLQHLQLRDKVIKDLRILVKLKQDLGLKSLKQRAWEAPTVDVPWLE</sequence>
<comment type="caution">
    <text evidence="2">The sequence shown here is derived from an EMBL/GenBank/DDBJ whole genome shotgun (WGS) entry which is preliminary data.</text>
</comment>
<proteinExistence type="predicted"/>
<accession>A0AAD6IHX4</accession>
<reference evidence="2" key="2">
    <citation type="submission" date="2023-01" db="EMBL/GenBank/DDBJ databases">
        <authorList>
            <person name="Petersen C."/>
        </authorList>
    </citation>
    <scope>NUCLEOTIDE SEQUENCE</scope>
    <source>
        <strain evidence="2">IBT 15450</strain>
    </source>
</reference>
<name>A0AAD6IHX4_PENCN</name>
<keyword evidence="1" id="KW-0472">Membrane</keyword>
<dbReference type="Proteomes" id="UP001219568">
    <property type="component" value="Unassembled WGS sequence"/>
</dbReference>
<evidence type="ECO:0000256" key="1">
    <source>
        <dbReference type="SAM" id="Phobius"/>
    </source>
</evidence>
<feature type="transmembrane region" description="Helical" evidence="1">
    <location>
        <begin position="21"/>
        <end position="43"/>
    </location>
</feature>